<evidence type="ECO:0000259" key="10">
    <source>
        <dbReference type="Pfam" id="PF24708"/>
    </source>
</evidence>
<dbReference type="AlphaFoldDB" id="A0A0D1BVK9"/>
<dbReference type="HOGENOM" id="CLU_023555_4_1_9"/>
<dbReference type="GO" id="GO:0016042">
    <property type="term" value="P:lipid catabolic process"/>
    <property type="evidence" value="ECO:0007669"/>
    <property type="project" value="UniProtKB-KW"/>
</dbReference>
<organism evidence="11 12">
    <name type="scientific">Clostridium botulinum B2 450</name>
    <dbReference type="NCBI Taxonomy" id="1379739"/>
    <lineage>
        <taxon>Bacteria</taxon>
        <taxon>Bacillati</taxon>
        <taxon>Bacillota</taxon>
        <taxon>Clostridia</taxon>
        <taxon>Eubacteriales</taxon>
        <taxon>Clostridiaceae</taxon>
        <taxon>Clostridium</taxon>
    </lineage>
</organism>
<evidence type="ECO:0000256" key="1">
    <source>
        <dbReference type="ARBA" id="ARBA00001024"/>
    </source>
</evidence>
<dbReference type="PANTHER" id="PTHR34043">
    <property type="entry name" value="ALPHA/BETA-HYDROLASES SUPERFAMILY PROTEIN"/>
    <property type="match status" value="1"/>
</dbReference>
<evidence type="ECO:0000256" key="8">
    <source>
        <dbReference type="ARBA" id="ARBA00023098"/>
    </source>
</evidence>
<proteinExistence type="predicted"/>
<dbReference type="InterPro" id="IPR029058">
    <property type="entry name" value="AB_hydrolase_fold"/>
</dbReference>
<dbReference type="Gene3D" id="3.40.50.1820">
    <property type="entry name" value="alpha/beta hydrolase"/>
    <property type="match status" value="1"/>
</dbReference>
<evidence type="ECO:0000313" key="12">
    <source>
        <dbReference type="Proteomes" id="UP000032250"/>
    </source>
</evidence>
<comment type="subcellular location">
    <subcellularLocation>
        <location evidence="2">Secreted</location>
    </subcellularLocation>
</comment>
<evidence type="ECO:0000256" key="9">
    <source>
        <dbReference type="SAM" id="SignalP"/>
    </source>
</evidence>
<keyword evidence="7" id="KW-0442">Lipid degradation</keyword>
<keyword evidence="4" id="KW-0964">Secreted</keyword>
<evidence type="ECO:0000256" key="7">
    <source>
        <dbReference type="ARBA" id="ARBA00022963"/>
    </source>
</evidence>
<dbReference type="OrthoDB" id="2004167at2"/>
<accession>A0A0D1BVK9</accession>
<gene>
    <name evidence="11" type="ORF">N495_04365</name>
</gene>
<dbReference type="PATRIC" id="fig|1379739.3.peg.1192"/>
<dbReference type="InterPro" id="IPR056304">
    <property type="entry name" value="Lip-like_C"/>
</dbReference>
<evidence type="ECO:0000256" key="5">
    <source>
        <dbReference type="ARBA" id="ARBA00022729"/>
    </source>
</evidence>
<dbReference type="EMBL" id="JXSU01000007">
    <property type="protein sequence ID" value="KIS22846.1"/>
    <property type="molecule type" value="Genomic_DNA"/>
</dbReference>
<dbReference type="GO" id="GO:0005576">
    <property type="term" value="C:extracellular region"/>
    <property type="evidence" value="ECO:0007669"/>
    <property type="project" value="UniProtKB-SubCell"/>
</dbReference>
<evidence type="ECO:0000256" key="6">
    <source>
        <dbReference type="ARBA" id="ARBA00022801"/>
    </source>
</evidence>
<reference evidence="11 12" key="1">
    <citation type="submission" date="2014-06" db="EMBL/GenBank/DDBJ databases">
        <title>Genome characterization of distinct group I Clostridium botulinum lineages.</title>
        <authorList>
            <person name="Giordani F."/>
            <person name="Anselmo A."/>
            <person name="Fillo S."/>
            <person name="Palozzi A.M."/>
            <person name="Fortunato A."/>
            <person name="Gentile B."/>
            <person name="Ciammaruconi A."/>
            <person name="Anniballi F."/>
            <person name="De Medici D."/>
            <person name="Lista F."/>
        </authorList>
    </citation>
    <scope>NUCLEOTIDE SEQUENCE [LARGE SCALE GENOMIC DNA]</scope>
    <source>
        <strain evidence="11 12">B2 450</strain>
    </source>
</reference>
<keyword evidence="8" id="KW-0443">Lipid metabolism</keyword>
<evidence type="ECO:0000313" key="11">
    <source>
        <dbReference type="EMBL" id="KIS22846.1"/>
    </source>
</evidence>
<dbReference type="Pfam" id="PF24708">
    <property type="entry name" value="Lip_C"/>
    <property type="match status" value="1"/>
</dbReference>
<evidence type="ECO:0000256" key="4">
    <source>
        <dbReference type="ARBA" id="ARBA00022525"/>
    </source>
</evidence>
<dbReference type="PANTHER" id="PTHR34043:SF3">
    <property type="entry name" value="ALPHA_BETA-HYDROLASES SUPERFAMILY PROTEIN"/>
    <property type="match status" value="1"/>
</dbReference>
<dbReference type="GO" id="GO:0004806">
    <property type="term" value="F:triacylglycerol lipase activity"/>
    <property type="evidence" value="ECO:0007669"/>
    <property type="project" value="UniProtKB-EC"/>
</dbReference>
<feature type="signal peptide" evidence="9">
    <location>
        <begin position="1"/>
        <end position="29"/>
    </location>
</feature>
<feature type="chain" id="PRO_5002227759" description="triacylglycerol lipase" evidence="9">
    <location>
        <begin position="30"/>
        <end position="480"/>
    </location>
</feature>
<protein>
    <recommendedName>
        <fullName evidence="3">triacylglycerol lipase</fullName>
        <ecNumber evidence="3">3.1.1.3</ecNumber>
    </recommendedName>
</protein>
<keyword evidence="5 9" id="KW-0732">Signal</keyword>
<dbReference type="RefSeq" id="WP_043031655.1">
    <property type="nucleotide sequence ID" value="NZ_JXSU01000007.1"/>
</dbReference>
<evidence type="ECO:0000256" key="3">
    <source>
        <dbReference type="ARBA" id="ARBA00013279"/>
    </source>
</evidence>
<keyword evidence="6" id="KW-0378">Hydrolase</keyword>
<dbReference type="Proteomes" id="UP000032250">
    <property type="component" value="Unassembled WGS sequence"/>
</dbReference>
<comment type="caution">
    <text evidence="11">The sequence shown here is derived from an EMBL/GenBank/DDBJ whole genome shotgun (WGS) entry which is preliminary data.</text>
</comment>
<dbReference type="EC" id="3.1.1.3" evidence="3"/>
<sequence>MKKNLTKITTVILLVLSMTLTNFSMIVRADDPKAQGTQKVEASNVNEEVKDAEETIKIPTLEDIDNLIDSAEEVKSEEDINKMPPLKFPIEFPEINTRSIIGGNNYPIILVHGFMGFGRDELLGYKYWGGVVDLQEKLNASGHETYTATVGPVSSNWDRACELYAYIVGGTVDYGEAHAKKSKHNRYGRTYPGIYKNISNENKIHLIGHSMGGQTIRTLTQLLSKGSEEEINCGQENISPLFEGGKHWIHSVSTISTPNDGTTLSDLMPAKDLISYTFGVLGTITGKNKLFSSIYDLKLDQWGLKKQSGESQRDYIERVLESNIWNSTKDISTYDLSTEGAQELNTWVKAQPDVYYFSWTTQATKESILTGHSVAQIGPMNPIFYPTANLMGKYSRNKKDLPIIDKKWFPNDGVVNCISQDGPKLGSDDVIEQYTGGAKMGQWNVMPRIVNTDHMDIVGTFGNVKDWYIDYGNFLSKLQR</sequence>
<dbReference type="SUPFAM" id="SSF53474">
    <property type="entry name" value="alpha/beta-Hydrolases"/>
    <property type="match status" value="1"/>
</dbReference>
<evidence type="ECO:0000256" key="2">
    <source>
        <dbReference type="ARBA" id="ARBA00004613"/>
    </source>
</evidence>
<feature type="domain" description="Lipase-like C-terminal" evidence="10">
    <location>
        <begin position="104"/>
        <end position="460"/>
    </location>
</feature>
<name>A0A0D1BVK9_CLOBO</name>
<comment type="catalytic activity">
    <reaction evidence="1">
        <text>a triacylglycerol + H2O = a diacylglycerol + a fatty acid + H(+)</text>
        <dbReference type="Rhea" id="RHEA:12044"/>
        <dbReference type="ChEBI" id="CHEBI:15377"/>
        <dbReference type="ChEBI" id="CHEBI:15378"/>
        <dbReference type="ChEBI" id="CHEBI:17855"/>
        <dbReference type="ChEBI" id="CHEBI:18035"/>
        <dbReference type="ChEBI" id="CHEBI:28868"/>
        <dbReference type="EC" id="3.1.1.3"/>
    </reaction>
</comment>